<dbReference type="PANTHER" id="PTHR11690:SF1">
    <property type="entry name" value="DEGENERIN LIKE"/>
    <property type="match status" value="1"/>
</dbReference>
<dbReference type="EMBL" id="JAUCMV010000003">
    <property type="protein sequence ID" value="KAK0411185.1"/>
    <property type="molecule type" value="Genomic_DNA"/>
</dbReference>
<keyword evidence="9 14" id="KW-0472">Membrane</keyword>
<keyword evidence="16" id="KW-1185">Reference proteome</keyword>
<keyword evidence="7" id="KW-0915">Sodium</keyword>
<evidence type="ECO:0000256" key="7">
    <source>
        <dbReference type="ARBA" id="ARBA00023053"/>
    </source>
</evidence>
<evidence type="ECO:0000256" key="14">
    <source>
        <dbReference type="SAM" id="Phobius"/>
    </source>
</evidence>
<dbReference type="PANTHER" id="PTHR11690">
    <property type="entry name" value="AMILORIDE-SENSITIVE SODIUM CHANNEL-RELATED"/>
    <property type="match status" value="1"/>
</dbReference>
<keyword evidence="6 14" id="KW-1133">Transmembrane helix</keyword>
<feature type="transmembrane region" description="Helical" evidence="14">
    <location>
        <begin position="486"/>
        <end position="508"/>
    </location>
</feature>
<dbReference type="Gene3D" id="1.10.287.770">
    <property type="entry name" value="YojJ-like"/>
    <property type="match status" value="1"/>
</dbReference>
<evidence type="ECO:0000256" key="8">
    <source>
        <dbReference type="ARBA" id="ARBA00023065"/>
    </source>
</evidence>
<evidence type="ECO:0000256" key="13">
    <source>
        <dbReference type="RuleBase" id="RU000679"/>
    </source>
</evidence>
<keyword evidence="10" id="KW-0325">Glycoprotein</keyword>
<evidence type="ECO:0000256" key="4">
    <source>
        <dbReference type="ARBA" id="ARBA00022461"/>
    </source>
</evidence>
<accession>A0AA39LVT6</accession>
<keyword evidence="8 13" id="KW-0406">Ion transport</keyword>
<organism evidence="15 16">
    <name type="scientific">Steinernema hermaphroditum</name>
    <dbReference type="NCBI Taxonomy" id="289476"/>
    <lineage>
        <taxon>Eukaryota</taxon>
        <taxon>Metazoa</taxon>
        <taxon>Ecdysozoa</taxon>
        <taxon>Nematoda</taxon>
        <taxon>Chromadorea</taxon>
        <taxon>Rhabditida</taxon>
        <taxon>Tylenchina</taxon>
        <taxon>Panagrolaimomorpha</taxon>
        <taxon>Strongyloidoidea</taxon>
        <taxon>Steinernematidae</taxon>
        <taxon>Steinernema</taxon>
    </lineage>
</organism>
<evidence type="ECO:0000256" key="5">
    <source>
        <dbReference type="ARBA" id="ARBA00022692"/>
    </source>
</evidence>
<evidence type="ECO:0000256" key="12">
    <source>
        <dbReference type="ARBA" id="ARBA00023303"/>
    </source>
</evidence>
<keyword evidence="12 13" id="KW-0407">Ion channel</keyword>
<keyword evidence="5 13" id="KW-0812">Transmembrane</keyword>
<evidence type="ECO:0000256" key="11">
    <source>
        <dbReference type="ARBA" id="ARBA00023201"/>
    </source>
</evidence>
<dbReference type="Pfam" id="PF00858">
    <property type="entry name" value="ASC"/>
    <property type="match status" value="1"/>
</dbReference>
<gene>
    <name evidence="15" type="ORF">QR680_005533</name>
</gene>
<dbReference type="GO" id="GO:0005886">
    <property type="term" value="C:plasma membrane"/>
    <property type="evidence" value="ECO:0007669"/>
    <property type="project" value="TreeGrafter"/>
</dbReference>
<dbReference type="Proteomes" id="UP001175271">
    <property type="component" value="Unassembled WGS sequence"/>
</dbReference>
<evidence type="ECO:0000313" key="16">
    <source>
        <dbReference type="Proteomes" id="UP001175271"/>
    </source>
</evidence>
<comment type="subcellular location">
    <subcellularLocation>
        <location evidence="1">Membrane</location>
        <topology evidence="1">Multi-pass membrane protein</topology>
    </subcellularLocation>
</comment>
<dbReference type="PRINTS" id="PR01078">
    <property type="entry name" value="AMINACHANNEL"/>
</dbReference>
<proteinExistence type="inferred from homology"/>
<evidence type="ECO:0000256" key="9">
    <source>
        <dbReference type="ARBA" id="ARBA00023136"/>
    </source>
</evidence>
<keyword evidence="4 13" id="KW-0894">Sodium channel</keyword>
<evidence type="ECO:0000256" key="3">
    <source>
        <dbReference type="ARBA" id="ARBA00022448"/>
    </source>
</evidence>
<dbReference type="InterPro" id="IPR001873">
    <property type="entry name" value="ENaC"/>
</dbReference>
<keyword evidence="3 13" id="KW-0813">Transport</keyword>
<sequence>MLTVVTGEEFVELPTVSTFCMHNATVRDLRHPRRPVSSALPLSGVAVFGGGPRRLLPIQLLLKCLPQNGGVRSQRRELLRQTLSDDYPGLDYLGFHGVLHTKRQWYKFLWFAIVLVCFLVGLYTIFRILKEYVNVPSATLITVKSVEKLKLPQVTLCPDNPATLNLSLIEEELFRPNLDAYSEEDVKHFAFFVLMGSGFQKTDLFHFSPQRIKELDEMYLKFRGENTTRSFFYLFFNRYGLQCHEFFQFCKLGNHVLDCCKITVPTYTIRRGRCFRTKTLFQESFDELGKLRIQMKAPLQMDDRLPTNRQLISFVGEQKPEMAPFPRYYLYPNLWNKMRISAEEISLFPAEEICSEEPVSKATCYLEKWLLNSVEEPFNCTYPYMDEYRKVTLPTCEPFNFVMNYSLTVQGDNYLAHNCLLPCYRWEFSVSLERTDIKLIDPLADLTVLPYRFRIDVSYNDLQYTAITEVATTTFFGLLSQIGGQLSLFLGSSILNLVQSAIMIFILISRYFRRTLRRPVGPMEHPMPSLPPRYNHKEEKYGIRL</sequence>
<protein>
    <submittedName>
        <fullName evidence="15">Uncharacterized protein</fullName>
    </submittedName>
</protein>
<dbReference type="GO" id="GO:0015280">
    <property type="term" value="F:ligand-gated sodium channel activity"/>
    <property type="evidence" value="ECO:0007669"/>
    <property type="project" value="TreeGrafter"/>
</dbReference>
<evidence type="ECO:0000256" key="2">
    <source>
        <dbReference type="ARBA" id="ARBA00007193"/>
    </source>
</evidence>
<reference evidence="15" key="1">
    <citation type="submission" date="2023-06" db="EMBL/GenBank/DDBJ databases">
        <title>Genomic analysis of the entomopathogenic nematode Steinernema hermaphroditum.</title>
        <authorList>
            <person name="Schwarz E.M."/>
            <person name="Heppert J.K."/>
            <person name="Baniya A."/>
            <person name="Schwartz H.T."/>
            <person name="Tan C.-H."/>
            <person name="Antoshechkin I."/>
            <person name="Sternberg P.W."/>
            <person name="Goodrich-Blair H."/>
            <person name="Dillman A.R."/>
        </authorList>
    </citation>
    <scope>NUCLEOTIDE SEQUENCE</scope>
    <source>
        <strain evidence="15">PS9179</strain>
        <tissue evidence="15">Whole animal</tissue>
    </source>
</reference>
<evidence type="ECO:0000313" key="15">
    <source>
        <dbReference type="EMBL" id="KAK0411185.1"/>
    </source>
</evidence>
<feature type="transmembrane region" description="Helical" evidence="14">
    <location>
        <begin position="108"/>
        <end position="126"/>
    </location>
</feature>
<evidence type="ECO:0000256" key="1">
    <source>
        <dbReference type="ARBA" id="ARBA00004141"/>
    </source>
</evidence>
<keyword evidence="11 13" id="KW-0739">Sodium transport</keyword>
<comment type="caution">
    <text evidence="15">The sequence shown here is derived from an EMBL/GenBank/DDBJ whole genome shotgun (WGS) entry which is preliminary data.</text>
</comment>
<name>A0AA39LVT6_9BILA</name>
<evidence type="ECO:0000256" key="6">
    <source>
        <dbReference type="ARBA" id="ARBA00022989"/>
    </source>
</evidence>
<evidence type="ECO:0000256" key="10">
    <source>
        <dbReference type="ARBA" id="ARBA00023180"/>
    </source>
</evidence>
<dbReference type="AlphaFoldDB" id="A0AA39LVT6"/>
<comment type="similarity">
    <text evidence="2 13">Belongs to the amiloride-sensitive sodium channel (TC 1.A.6) family.</text>
</comment>